<evidence type="ECO:0000313" key="1">
    <source>
        <dbReference type="EMBL" id="MQA39967.1"/>
    </source>
</evidence>
<dbReference type="Proteomes" id="UP000440498">
    <property type="component" value="Unassembled WGS sequence"/>
</dbReference>
<dbReference type="EMBL" id="WHUG01000006">
    <property type="protein sequence ID" value="MQA39967.1"/>
    <property type="molecule type" value="Genomic_DNA"/>
</dbReference>
<dbReference type="RefSeq" id="WP_152839201.1">
    <property type="nucleotide sequence ID" value="NZ_WHUG01000006.1"/>
</dbReference>
<name>A0A6A7N515_9BURK</name>
<proteinExistence type="predicted"/>
<sequence>MMTELVNIASQFRGLPMADLIGAPLTAACDAQVRLANATADFIKYIGFEAPANPNDAPTVTRTATFQFKRKKQDPADPSKQVDEDVTLDVPLLAIVKVPSLAITKVDITFDMEVKSSFVAKEGSSSSASFSADMKVGWGPVSATVHMEGSVASHKENTRSSDNSAKYHVQVLAEDSGMPEGLSRVIDILQTAIQDKA</sequence>
<dbReference type="AlphaFoldDB" id="A0A6A7N515"/>
<organism evidence="1 2">
    <name type="scientific">Rugamonas aquatica</name>
    <dbReference type="NCBI Taxonomy" id="2743357"/>
    <lineage>
        <taxon>Bacteria</taxon>
        <taxon>Pseudomonadati</taxon>
        <taxon>Pseudomonadota</taxon>
        <taxon>Betaproteobacteria</taxon>
        <taxon>Burkholderiales</taxon>
        <taxon>Oxalobacteraceae</taxon>
        <taxon>Telluria group</taxon>
        <taxon>Rugamonas</taxon>
    </lineage>
</organism>
<protein>
    <submittedName>
        <fullName evidence="1">DUF2589 domain-containing protein</fullName>
    </submittedName>
</protein>
<reference evidence="1 2" key="1">
    <citation type="submission" date="2019-10" db="EMBL/GenBank/DDBJ databases">
        <title>Two novel species isolated from a subtropical stream in China.</title>
        <authorList>
            <person name="Lu H."/>
        </authorList>
    </citation>
    <scope>NUCLEOTIDE SEQUENCE [LARGE SCALE GENOMIC DNA]</scope>
    <source>
        <strain evidence="1 2">FT29W</strain>
    </source>
</reference>
<gene>
    <name evidence="1" type="ORF">GEV02_17595</name>
</gene>
<keyword evidence="2" id="KW-1185">Reference proteome</keyword>
<comment type="caution">
    <text evidence="1">The sequence shown here is derived from an EMBL/GenBank/DDBJ whole genome shotgun (WGS) entry which is preliminary data.</text>
</comment>
<accession>A0A6A7N515</accession>
<dbReference type="Pfam" id="PF11655">
    <property type="entry name" value="DUF2589"/>
    <property type="match status" value="1"/>
</dbReference>
<evidence type="ECO:0000313" key="2">
    <source>
        <dbReference type="Proteomes" id="UP000440498"/>
    </source>
</evidence>
<dbReference type="InterPro" id="IPR024510">
    <property type="entry name" value="DUF2589"/>
</dbReference>